<dbReference type="GO" id="GO:0004467">
    <property type="term" value="F:long-chain fatty acid-CoA ligase activity"/>
    <property type="evidence" value="ECO:0007669"/>
    <property type="project" value="UniProtKB-ARBA"/>
</dbReference>
<dbReference type="SMR" id="A0A0R0IFR2"/>
<protein>
    <recommendedName>
        <fullName evidence="1">AMP-dependent synthetase/ligase domain-containing protein</fullName>
    </recommendedName>
</protein>
<reference evidence="2 3" key="1">
    <citation type="journal article" date="2010" name="Nature">
        <title>Genome sequence of the palaeopolyploid soybean.</title>
        <authorList>
            <person name="Schmutz J."/>
            <person name="Cannon S.B."/>
            <person name="Schlueter J."/>
            <person name="Ma J."/>
            <person name="Mitros T."/>
            <person name="Nelson W."/>
            <person name="Hyten D.L."/>
            <person name="Song Q."/>
            <person name="Thelen J.J."/>
            <person name="Cheng J."/>
            <person name="Xu D."/>
            <person name="Hellsten U."/>
            <person name="May G.D."/>
            <person name="Yu Y."/>
            <person name="Sakurai T."/>
            <person name="Umezawa T."/>
            <person name="Bhattacharyya M.K."/>
            <person name="Sandhu D."/>
            <person name="Valliyodan B."/>
            <person name="Lindquist E."/>
            <person name="Peto M."/>
            <person name="Grant D."/>
            <person name="Shu S."/>
            <person name="Goodstein D."/>
            <person name="Barry K."/>
            <person name="Futrell-Griggs M."/>
            <person name="Abernathy B."/>
            <person name="Du J."/>
            <person name="Tian Z."/>
            <person name="Zhu L."/>
            <person name="Gill N."/>
            <person name="Joshi T."/>
            <person name="Libault M."/>
            <person name="Sethuraman A."/>
            <person name="Zhang X.-C."/>
            <person name="Shinozaki K."/>
            <person name="Nguyen H.T."/>
            <person name="Wing R.A."/>
            <person name="Cregan P."/>
            <person name="Specht J."/>
            <person name="Grimwood J."/>
            <person name="Rokhsar D."/>
            <person name="Stacey G."/>
            <person name="Shoemaker R.C."/>
            <person name="Jackson S.A."/>
        </authorList>
    </citation>
    <scope>NUCLEOTIDE SEQUENCE</scope>
    <source>
        <strain evidence="3">cv. Williams 82</strain>
        <tissue evidence="2">Callus</tissue>
    </source>
</reference>
<evidence type="ECO:0000313" key="3">
    <source>
        <dbReference type="EnsemblPlants" id="KRH41306"/>
    </source>
</evidence>
<dbReference type="PROSITE" id="PS00455">
    <property type="entry name" value="AMP_BINDING"/>
    <property type="match status" value="1"/>
</dbReference>
<evidence type="ECO:0000313" key="4">
    <source>
        <dbReference type="Proteomes" id="UP000008827"/>
    </source>
</evidence>
<name>A0A0R0IFR2_SOYBN</name>
<gene>
    <name evidence="2" type="ORF">GLYMA_08G022400</name>
</gene>
<accession>A0A0R0IFR2</accession>
<dbReference type="PANTHER" id="PTHR43272">
    <property type="entry name" value="LONG-CHAIN-FATTY-ACID--COA LIGASE"/>
    <property type="match status" value="1"/>
</dbReference>
<evidence type="ECO:0000313" key="2">
    <source>
        <dbReference type="EMBL" id="KRH41306.1"/>
    </source>
</evidence>
<sequence>MAEKRFIVEVEKATEAREGKPPIGPVYRSIFAHDPLPPPIQGFFSIPTQNVSYGVKCGIYGANCPEWIMNMEACNAQGLYRVPLYDTLEVSMAFAEEKKIPKLLKTFPNAGKYLKTLVSFGKVTPEQKQEVENFLCLEQGHNQSFDLPVKKKSDVCTIMYTSGTTGDPKGVLITNESIITLLAGIQQLLKSCNEKLNEKDVYLSYLPLAHIFARVIEEAMIMHGASIGFWSGDVSVTGRYWRAKANHFCCGSPCAR</sequence>
<dbReference type="InterPro" id="IPR000873">
    <property type="entry name" value="AMP-dep_synth/lig_dom"/>
</dbReference>
<organism evidence="2">
    <name type="scientific">Glycine max</name>
    <name type="common">Soybean</name>
    <name type="synonym">Glycine hispida</name>
    <dbReference type="NCBI Taxonomy" id="3847"/>
    <lineage>
        <taxon>Eukaryota</taxon>
        <taxon>Viridiplantae</taxon>
        <taxon>Streptophyta</taxon>
        <taxon>Embryophyta</taxon>
        <taxon>Tracheophyta</taxon>
        <taxon>Spermatophyta</taxon>
        <taxon>Magnoliopsida</taxon>
        <taxon>eudicotyledons</taxon>
        <taxon>Gunneridae</taxon>
        <taxon>Pentapetalae</taxon>
        <taxon>rosids</taxon>
        <taxon>fabids</taxon>
        <taxon>Fabales</taxon>
        <taxon>Fabaceae</taxon>
        <taxon>Papilionoideae</taxon>
        <taxon>50 kb inversion clade</taxon>
        <taxon>NPAAA clade</taxon>
        <taxon>indigoferoid/millettioid clade</taxon>
        <taxon>Phaseoleae</taxon>
        <taxon>Glycine</taxon>
        <taxon>Glycine subgen. Soja</taxon>
    </lineage>
</organism>
<dbReference type="PANTHER" id="PTHR43272:SF3">
    <property type="entry name" value="LONG CHAIN ACYL-COA SYNTHETASE 4"/>
    <property type="match status" value="1"/>
</dbReference>
<dbReference type="Gene3D" id="3.40.50.12780">
    <property type="entry name" value="N-terminal domain of ligase-like"/>
    <property type="match status" value="1"/>
</dbReference>
<dbReference type="STRING" id="3847.A0A0R0IFR2"/>
<dbReference type="InterPro" id="IPR020845">
    <property type="entry name" value="AMP-binding_CS"/>
</dbReference>
<proteinExistence type="predicted"/>
<reference evidence="3" key="2">
    <citation type="submission" date="2018-02" db="UniProtKB">
        <authorList>
            <consortium name="EnsemblPlants"/>
        </authorList>
    </citation>
    <scope>IDENTIFICATION</scope>
    <source>
        <strain evidence="3">Williams 82</strain>
    </source>
</reference>
<evidence type="ECO:0000259" key="1">
    <source>
        <dbReference type="Pfam" id="PF00501"/>
    </source>
</evidence>
<dbReference type="InterPro" id="IPR042099">
    <property type="entry name" value="ANL_N_sf"/>
</dbReference>
<feature type="domain" description="AMP-dependent synthetase/ligase" evidence="1">
    <location>
        <begin position="51"/>
        <end position="237"/>
    </location>
</feature>
<dbReference type="EnsemblPlants" id="KRH41306">
    <property type="protein sequence ID" value="KRH41306"/>
    <property type="gene ID" value="GLYMA_08G022400"/>
</dbReference>
<dbReference type="SUPFAM" id="SSF56801">
    <property type="entry name" value="Acetyl-CoA synthetase-like"/>
    <property type="match status" value="1"/>
</dbReference>
<dbReference type="AlphaFoldDB" id="A0A0R0IFR2"/>
<dbReference type="Proteomes" id="UP000008827">
    <property type="component" value="Chromosome 8"/>
</dbReference>
<dbReference type="EMBL" id="CM000841">
    <property type="protein sequence ID" value="KRH41306.1"/>
    <property type="molecule type" value="Genomic_DNA"/>
</dbReference>
<keyword evidence="4" id="KW-1185">Reference proteome</keyword>
<dbReference type="Pfam" id="PF00501">
    <property type="entry name" value="AMP-binding"/>
    <property type="match status" value="1"/>
</dbReference>
<dbReference type="Gramene" id="KRH41306">
    <property type="protein sequence ID" value="KRH41306"/>
    <property type="gene ID" value="GLYMA_08G022400"/>
</dbReference>
<dbReference type="InParanoid" id="A0A0R0IFR2"/>
<dbReference type="OMA" id="ANHEEKV"/>
<reference evidence="2" key="3">
    <citation type="submission" date="2018-07" db="EMBL/GenBank/DDBJ databases">
        <title>WGS assembly of Glycine max.</title>
        <authorList>
            <person name="Schmutz J."/>
            <person name="Cannon S."/>
            <person name="Schlueter J."/>
            <person name="Ma J."/>
            <person name="Mitros T."/>
            <person name="Nelson W."/>
            <person name="Hyten D."/>
            <person name="Song Q."/>
            <person name="Thelen J."/>
            <person name="Cheng J."/>
            <person name="Xu D."/>
            <person name="Hellsten U."/>
            <person name="May G."/>
            <person name="Yu Y."/>
            <person name="Sakurai T."/>
            <person name="Umezawa T."/>
            <person name="Bhattacharyya M."/>
            <person name="Sandhu D."/>
            <person name="Valliyodan B."/>
            <person name="Lindquist E."/>
            <person name="Peto M."/>
            <person name="Grant D."/>
            <person name="Shu S."/>
            <person name="Goodstein D."/>
            <person name="Barry K."/>
            <person name="Futrell-Griggs M."/>
            <person name="Abernathy B."/>
            <person name="Du J."/>
            <person name="Tian Z."/>
            <person name="Zhu L."/>
            <person name="Gill N."/>
            <person name="Joshi T."/>
            <person name="Libault M."/>
            <person name="Sethuraman A."/>
            <person name="Zhang X."/>
            <person name="Shinozaki K."/>
            <person name="Nguyen H."/>
            <person name="Wing R."/>
            <person name="Cregan P."/>
            <person name="Specht J."/>
            <person name="Grimwood J."/>
            <person name="Rokhsar D."/>
            <person name="Stacey G."/>
            <person name="Shoemaker R."/>
            <person name="Jackson S."/>
        </authorList>
    </citation>
    <scope>NUCLEOTIDE SEQUENCE</scope>
    <source>
        <tissue evidence="2">Callus</tissue>
    </source>
</reference>